<accession>A0A6G9YLK2</accession>
<evidence type="ECO:0000256" key="1">
    <source>
        <dbReference type="SAM" id="MobiDB-lite"/>
    </source>
</evidence>
<evidence type="ECO:0000313" key="3">
    <source>
        <dbReference type="Proteomes" id="UP000503540"/>
    </source>
</evidence>
<organism evidence="2 3">
    <name type="scientific">Nocardia arthritidis</name>
    <dbReference type="NCBI Taxonomy" id="228602"/>
    <lineage>
        <taxon>Bacteria</taxon>
        <taxon>Bacillati</taxon>
        <taxon>Actinomycetota</taxon>
        <taxon>Actinomycetes</taxon>
        <taxon>Mycobacteriales</taxon>
        <taxon>Nocardiaceae</taxon>
        <taxon>Nocardia</taxon>
    </lineage>
</organism>
<reference evidence="2 3" key="1">
    <citation type="journal article" date="2019" name="ACS Chem. Biol.">
        <title>Identification and Mobilization of a Cryptic Antibiotic Biosynthesis Gene Locus from a Human-Pathogenic Nocardia Isolate.</title>
        <authorList>
            <person name="Herisse M."/>
            <person name="Ishida K."/>
            <person name="Porter J.L."/>
            <person name="Howden B."/>
            <person name="Hertweck C."/>
            <person name="Stinear T.P."/>
            <person name="Pidot S.J."/>
        </authorList>
    </citation>
    <scope>NUCLEOTIDE SEQUENCE [LARGE SCALE GENOMIC DNA]</scope>
    <source>
        <strain evidence="2 3">AUSMDU00012717</strain>
    </source>
</reference>
<protein>
    <submittedName>
        <fullName evidence="2">Uncharacterized protein</fullName>
    </submittedName>
</protein>
<keyword evidence="3" id="KW-1185">Reference proteome</keyword>
<dbReference type="KEGG" id="nah:F5544_31210"/>
<dbReference type="EMBL" id="CP046172">
    <property type="protein sequence ID" value="QIS14084.1"/>
    <property type="molecule type" value="Genomic_DNA"/>
</dbReference>
<feature type="region of interest" description="Disordered" evidence="1">
    <location>
        <begin position="115"/>
        <end position="134"/>
    </location>
</feature>
<gene>
    <name evidence="2" type="ORF">F5544_31210</name>
</gene>
<dbReference type="RefSeq" id="WP_167476539.1">
    <property type="nucleotide sequence ID" value="NZ_CP046172.1"/>
</dbReference>
<name>A0A6G9YLK2_9NOCA</name>
<feature type="compositionally biased region" description="Gly residues" evidence="1">
    <location>
        <begin position="119"/>
        <end position="134"/>
    </location>
</feature>
<evidence type="ECO:0000313" key="2">
    <source>
        <dbReference type="EMBL" id="QIS14084.1"/>
    </source>
</evidence>
<dbReference type="AlphaFoldDB" id="A0A6G9YLK2"/>
<proteinExistence type="predicted"/>
<sequence>MDVEFADVRGRTECPASYGVRTRQGAFTIWNQQQGPESLLTTRIRGLSIGRADRPARGSGVFISGGGDERFGTRGRVEADLVELGEIYIDGGIATGARNLITSVASLRPESWPVRLPGAGQGRHPGGGLRTAHL</sequence>
<dbReference type="Proteomes" id="UP000503540">
    <property type="component" value="Chromosome"/>
</dbReference>